<dbReference type="HAMAP" id="MF_00530">
    <property type="entry name" value="ATP_synth_epsil_bac"/>
    <property type="match status" value="1"/>
</dbReference>
<dbReference type="CDD" id="cd12152">
    <property type="entry name" value="F1-ATPase_delta"/>
    <property type="match status" value="1"/>
</dbReference>
<evidence type="ECO:0000256" key="4">
    <source>
        <dbReference type="ARBA" id="ARBA00023065"/>
    </source>
</evidence>
<evidence type="ECO:0000256" key="2">
    <source>
        <dbReference type="ARBA" id="ARBA00005712"/>
    </source>
</evidence>
<evidence type="ECO:0000313" key="12">
    <source>
        <dbReference type="EMBL" id="NHM13245.1"/>
    </source>
</evidence>
<reference evidence="13" key="2">
    <citation type="submission" date="2021-04" db="EMBL/GenBank/DDBJ databases">
        <title>Novel species in family Eggerthellaceae.</title>
        <authorList>
            <person name="Zhang G."/>
        </authorList>
    </citation>
    <scope>NUCLEOTIDE SEQUENCE</scope>
    <source>
        <strain evidence="13">Zg-886</strain>
    </source>
</reference>
<dbReference type="Gene3D" id="2.60.15.10">
    <property type="entry name" value="F0F1 ATP synthase delta/epsilon subunit, N-terminal"/>
    <property type="match status" value="1"/>
</dbReference>
<evidence type="ECO:0000256" key="6">
    <source>
        <dbReference type="ARBA" id="ARBA00023196"/>
    </source>
</evidence>
<evidence type="ECO:0000256" key="8">
    <source>
        <dbReference type="HAMAP-Rule" id="MF_00530"/>
    </source>
</evidence>
<dbReference type="SUPFAM" id="SSF51344">
    <property type="entry name" value="Epsilon subunit of F1F0-ATP synthase N-terminal domain"/>
    <property type="match status" value="1"/>
</dbReference>
<proteinExistence type="inferred from homology"/>
<dbReference type="NCBIfam" id="TIGR01216">
    <property type="entry name" value="ATP_synt_epsi"/>
    <property type="match status" value="1"/>
</dbReference>
<feature type="domain" description="ATP synthase F1 complex delta/epsilon subunit N-terminal" evidence="11">
    <location>
        <begin position="5"/>
        <end position="84"/>
    </location>
</feature>
<dbReference type="Proteomes" id="UP000671910">
    <property type="component" value="Chromosome"/>
</dbReference>
<evidence type="ECO:0000256" key="1">
    <source>
        <dbReference type="ARBA" id="ARBA00004184"/>
    </source>
</evidence>
<keyword evidence="10" id="KW-0175">Coiled coil</keyword>
<dbReference type="AlphaFoldDB" id="A0A9E6SUN1"/>
<reference evidence="12 14" key="1">
    <citation type="submission" date="2019-11" db="EMBL/GenBank/DDBJ databases">
        <title>Eggerthellaceae novel genus isolated from the rectal contents of marmort.</title>
        <authorList>
            <person name="Zhang G."/>
        </authorList>
    </citation>
    <scope>NUCLEOTIDE SEQUENCE [LARGE SCALE GENOMIC DNA]</scope>
    <source>
        <strain evidence="12">Zg-886</strain>
        <strain evidence="14">zg-886</strain>
    </source>
</reference>
<sequence length="136" mass="14262">MAAYQCDIVTPEAQLYSSEAEMVVVPGVEGEMGFLKGHEPLVSALADGDVRIKNPGSDEVTHIVVQGGYVQVSGHKVIILADRAKAKADIDVADAKAKLADVEAKLAGMSAEEAAKTTLPADKAWYEVLVKVAQAA</sequence>
<keyword evidence="14" id="KW-1185">Reference proteome</keyword>
<dbReference type="GO" id="GO:0012505">
    <property type="term" value="C:endomembrane system"/>
    <property type="evidence" value="ECO:0007669"/>
    <property type="project" value="UniProtKB-SubCell"/>
</dbReference>
<dbReference type="InterPro" id="IPR036771">
    <property type="entry name" value="ATPsynth_dsu/esu_N"/>
</dbReference>
<name>A0A9E6SUN1_9ACTN</name>
<dbReference type="Pfam" id="PF02823">
    <property type="entry name" value="ATP-synt_DE_N"/>
    <property type="match status" value="1"/>
</dbReference>
<organism evidence="13 15">
    <name type="scientific">Xiamenia xianingshaonis</name>
    <dbReference type="NCBI Taxonomy" id="2682776"/>
    <lineage>
        <taxon>Bacteria</taxon>
        <taxon>Bacillati</taxon>
        <taxon>Actinomycetota</taxon>
        <taxon>Coriobacteriia</taxon>
        <taxon>Eggerthellales</taxon>
        <taxon>Eggerthellaceae</taxon>
        <taxon>Xiamenia</taxon>
    </lineage>
</organism>
<keyword evidence="4 8" id="KW-0406">Ion transport</keyword>
<dbReference type="EMBL" id="WPCR01000001">
    <property type="protein sequence ID" value="NHM13245.1"/>
    <property type="molecule type" value="Genomic_DNA"/>
</dbReference>
<dbReference type="GO" id="GO:0046933">
    <property type="term" value="F:proton-transporting ATP synthase activity, rotational mechanism"/>
    <property type="evidence" value="ECO:0007669"/>
    <property type="project" value="UniProtKB-UniRule"/>
</dbReference>
<keyword evidence="7 8" id="KW-0066">ATP synthesis</keyword>
<evidence type="ECO:0000256" key="3">
    <source>
        <dbReference type="ARBA" id="ARBA00022448"/>
    </source>
</evidence>
<keyword evidence="6 8" id="KW-0139">CF(1)</keyword>
<dbReference type="EMBL" id="CP072829">
    <property type="protein sequence ID" value="QTU84668.1"/>
    <property type="molecule type" value="Genomic_DNA"/>
</dbReference>
<keyword evidence="3 8" id="KW-0813">Transport</keyword>
<comment type="function">
    <text evidence="8">Produces ATP from ADP in the presence of a proton gradient across the membrane.</text>
</comment>
<protein>
    <recommendedName>
        <fullName evidence="8">ATP synthase epsilon chain</fullName>
    </recommendedName>
    <alternativeName>
        <fullName evidence="8">ATP synthase F1 sector epsilon subunit</fullName>
    </alternativeName>
    <alternativeName>
        <fullName evidence="8">F-ATPase epsilon subunit</fullName>
    </alternativeName>
</protein>
<keyword evidence="8" id="KW-0375">Hydrogen ion transport</keyword>
<evidence type="ECO:0000313" key="13">
    <source>
        <dbReference type="EMBL" id="QTU84668.1"/>
    </source>
</evidence>
<evidence type="ECO:0000256" key="10">
    <source>
        <dbReference type="SAM" id="Coils"/>
    </source>
</evidence>
<gene>
    <name evidence="8 13" type="primary">atpC</name>
    <name evidence="12" type="ORF">GMI68_00395</name>
    <name evidence="13" type="ORF">J7S26_01705</name>
</gene>
<feature type="coiled-coil region" evidence="10">
    <location>
        <begin position="85"/>
        <end position="112"/>
    </location>
</feature>
<evidence type="ECO:0000313" key="14">
    <source>
        <dbReference type="Proteomes" id="UP000636394"/>
    </source>
</evidence>
<evidence type="ECO:0000256" key="5">
    <source>
        <dbReference type="ARBA" id="ARBA00023136"/>
    </source>
</evidence>
<dbReference type="PANTHER" id="PTHR13822">
    <property type="entry name" value="ATP SYNTHASE DELTA/EPSILON CHAIN"/>
    <property type="match status" value="1"/>
</dbReference>
<dbReference type="InterPro" id="IPR001469">
    <property type="entry name" value="ATP_synth_F1_dsu/esu"/>
</dbReference>
<evidence type="ECO:0000313" key="15">
    <source>
        <dbReference type="Proteomes" id="UP000671910"/>
    </source>
</evidence>
<dbReference type="Proteomes" id="UP000636394">
    <property type="component" value="Unassembled WGS sequence"/>
</dbReference>
<keyword evidence="5 8" id="KW-0472">Membrane</keyword>
<dbReference type="GO" id="GO:0045259">
    <property type="term" value="C:proton-transporting ATP synthase complex"/>
    <property type="evidence" value="ECO:0007669"/>
    <property type="project" value="UniProtKB-KW"/>
</dbReference>
<dbReference type="PANTHER" id="PTHR13822:SF10">
    <property type="entry name" value="ATP SYNTHASE EPSILON CHAIN, CHLOROPLASTIC"/>
    <property type="match status" value="1"/>
</dbReference>
<dbReference type="GO" id="GO:0005886">
    <property type="term" value="C:plasma membrane"/>
    <property type="evidence" value="ECO:0007669"/>
    <property type="project" value="UniProtKB-SubCell"/>
</dbReference>
<evidence type="ECO:0000259" key="11">
    <source>
        <dbReference type="Pfam" id="PF02823"/>
    </source>
</evidence>
<dbReference type="RefSeq" id="WP_165059598.1">
    <property type="nucleotide sequence ID" value="NZ_CP072829.1"/>
</dbReference>
<keyword evidence="8" id="KW-1003">Cell membrane</keyword>
<dbReference type="InterPro" id="IPR020546">
    <property type="entry name" value="ATP_synth_F1_dsu/esu_N"/>
</dbReference>
<comment type="subunit">
    <text evidence="8 9">F-type ATPases have 2 components, CF(1) - the catalytic core - and CF(0) - the membrane proton channel. CF(1) has five subunits: alpha(3), beta(3), gamma(1), delta(1), epsilon(1). CF(0) has three main subunits: a, b and c.</text>
</comment>
<dbReference type="GO" id="GO:0005524">
    <property type="term" value="F:ATP binding"/>
    <property type="evidence" value="ECO:0007669"/>
    <property type="project" value="UniProtKB-UniRule"/>
</dbReference>
<accession>A0A9E6SUN1</accession>
<comment type="similarity">
    <text evidence="2 8 9">Belongs to the ATPase epsilon chain family.</text>
</comment>
<dbReference type="KEGG" id="ebz:J7S26_01705"/>
<evidence type="ECO:0000256" key="7">
    <source>
        <dbReference type="ARBA" id="ARBA00023310"/>
    </source>
</evidence>
<comment type="subcellular location">
    <subcellularLocation>
        <location evidence="8">Cell membrane</location>
        <topology evidence="8">Peripheral membrane protein</topology>
    </subcellularLocation>
    <subcellularLocation>
        <location evidence="1">Endomembrane system</location>
        <topology evidence="1">Peripheral membrane protein</topology>
    </subcellularLocation>
</comment>
<evidence type="ECO:0000256" key="9">
    <source>
        <dbReference type="RuleBase" id="RU003656"/>
    </source>
</evidence>